<feature type="region of interest" description="Disordered" evidence="8">
    <location>
        <begin position="1"/>
        <end position="47"/>
    </location>
</feature>
<dbReference type="GO" id="GO:0005789">
    <property type="term" value="C:endoplasmic reticulum membrane"/>
    <property type="evidence" value="ECO:0007669"/>
    <property type="project" value="UniProtKB-SubCell"/>
</dbReference>
<keyword evidence="4" id="KW-0256">Endoplasmic reticulum</keyword>
<dbReference type="AlphaFoldDB" id="A0A0M8MTC5"/>
<dbReference type="InterPro" id="IPR019388">
    <property type="entry name" value="FIT"/>
</dbReference>
<reference evidence="10 11" key="1">
    <citation type="submission" date="2015-07" db="EMBL/GenBank/DDBJ databases">
        <title>The genome of the fungus Escovopsis weberi, a specialized disease agent of ant agriculture.</title>
        <authorList>
            <person name="de Man T.J."/>
            <person name="Stajich J.E."/>
            <person name="Kubicek C.P."/>
            <person name="Chenthamara K."/>
            <person name="Atanasova L."/>
            <person name="Druzhinina I.S."/>
            <person name="Birnbaum S."/>
            <person name="Barribeau S.M."/>
            <person name="Teiling C."/>
            <person name="Suen G."/>
            <person name="Currie C."/>
            <person name="Gerardo N.M."/>
        </authorList>
    </citation>
    <scope>NUCLEOTIDE SEQUENCE [LARGE SCALE GENOMIC DNA]</scope>
</reference>
<dbReference type="STRING" id="150374.A0A0M8MTC5"/>
<proteinExistence type="predicted"/>
<comment type="subcellular location">
    <subcellularLocation>
        <location evidence="1">Endoplasmic reticulum membrane</location>
        <topology evidence="1">Multi-pass membrane protein</topology>
    </subcellularLocation>
</comment>
<dbReference type="PANTHER" id="PTHR23129">
    <property type="entry name" value="ACYL-COENZYME A DIPHOSPHATASE FITM2"/>
    <property type="match status" value="1"/>
</dbReference>
<evidence type="ECO:0000313" key="11">
    <source>
        <dbReference type="Proteomes" id="UP000053831"/>
    </source>
</evidence>
<feature type="compositionally biased region" description="Low complexity" evidence="8">
    <location>
        <begin position="20"/>
        <end position="42"/>
    </location>
</feature>
<keyword evidence="2 9" id="KW-0812">Transmembrane</keyword>
<evidence type="ECO:0000256" key="3">
    <source>
        <dbReference type="ARBA" id="ARBA00022801"/>
    </source>
</evidence>
<dbReference type="GO" id="GO:0010945">
    <property type="term" value="F:coenzyme A diphosphatase activity"/>
    <property type="evidence" value="ECO:0007669"/>
    <property type="project" value="InterPro"/>
</dbReference>
<sequence length="325" mass="35451">MAAADDDRNARESTPHRGNTTTTTTTRTRTTTSSLTPTTTTPPHLPTPIETIALGMFPFILIFGAIFSVLSPHTRSAPYDAVTQSHSQDPNLAPSYFARKNNIFNVFFVKRGWAWTTLAFVFALLTQPAGRAAAATSPAVVLARRARAGLRWALTTTYWVFVTQWFFGPPLIDRSFRLTGGRCEMAAHAHTQGEFGVEMVTSVACKTAGGRWKGGHDISGHVFLLVLGTAFLMHEVGWPMLVRSRRRAEERCIVAPDGTVEKIGRGAPADGGPEDGREGVVLGVGEKAAVAVICMNLWMLLMTAIYFHTWVEKFTGLLTAMLQAI</sequence>
<dbReference type="GO" id="GO:0034389">
    <property type="term" value="P:lipid droplet organization"/>
    <property type="evidence" value="ECO:0007669"/>
    <property type="project" value="TreeGrafter"/>
</dbReference>
<evidence type="ECO:0000256" key="5">
    <source>
        <dbReference type="ARBA" id="ARBA00022989"/>
    </source>
</evidence>
<evidence type="ECO:0000256" key="7">
    <source>
        <dbReference type="ARBA" id="ARBA00023136"/>
    </source>
</evidence>
<organism evidence="10 11">
    <name type="scientific">Escovopsis weberi</name>
    <dbReference type="NCBI Taxonomy" id="150374"/>
    <lineage>
        <taxon>Eukaryota</taxon>
        <taxon>Fungi</taxon>
        <taxon>Dikarya</taxon>
        <taxon>Ascomycota</taxon>
        <taxon>Pezizomycotina</taxon>
        <taxon>Sordariomycetes</taxon>
        <taxon>Hypocreomycetidae</taxon>
        <taxon>Hypocreales</taxon>
        <taxon>Hypocreaceae</taxon>
        <taxon>Escovopsis</taxon>
    </lineage>
</organism>
<feature type="transmembrane region" description="Helical" evidence="9">
    <location>
        <begin position="222"/>
        <end position="241"/>
    </location>
</feature>
<gene>
    <name evidence="10" type="ORF">ESCO_000094</name>
</gene>
<keyword evidence="7 9" id="KW-0472">Membrane</keyword>
<evidence type="ECO:0000256" key="8">
    <source>
        <dbReference type="SAM" id="MobiDB-lite"/>
    </source>
</evidence>
<feature type="transmembrane region" description="Helical" evidence="9">
    <location>
        <begin position="288"/>
        <end position="307"/>
    </location>
</feature>
<evidence type="ECO:0000256" key="2">
    <source>
        <dbReference type="ARBA" id="ARBA00022692"/>
    </source>
</evidence>
<evidence type="ECO:0000256" key="9">
    <source>
        <dbReference type="SAM" id="Phobius"/>
    </source>
</evidence>
<dbReference type="EMBL" id="LGSR01000020">
    <property type="protein sequence ID" value="KOS18996.1"/>
    <property type="molecule type" value="Genomic_DNA"/>
</dbReference>
<evidence type="ECO:0000256" key="6">
    <source>
        <dbReference type="ARBA" id="ARBA00023098"/>
    </source>
</evidence>
<comment type="caution">
    <text evidence="10">The sequence shown here is derived from an EMBL/GenBank/DDBJ whole genome shotgun (WGS) entry which is preliminary data.</text>
</comment>
<evidence type="ECO:0000313" key="10">
    <source>
        <dbReference type="EMBL" id="KOS18996.1"/>
    </source>
</evidence>
<keyword evidence="3" id="KW-0378">Hydrolase</keyword>
<dbReference type="Proteomes" id="UP000053831">
    <property type="component" value="Unassembled WGS sequence"/>
</dbReference>
<feature type="transmembrane region" description="Helical" evidence="9">
    <location>
        <begin position="52"/>
        <end position="70"/>
    </location>
</feature>
<feature type="compositionally biased region" description="Basic and acidic residues" evidence="8">
    <location>
        <begin position="1"/>
        <end position="15"/>
    </location>
</feature>
<keyword evidence="6" id="KW-0443">Lipid metabolism</keyword>
<feature type="transmembrane region" description="Helical" evidence="9">
    <location>
        <begin position="149"/>
        <end position="167"/>
    </location>
</feature>
<name>A0A0M8MTC5_ESCWE</name>
<dbReference type="GO" id="GO:0008654">
    <property type="term" value="P:phospholipid biosynthetic process"/>
    <property type="evidence" value="ECO:0007669"/>
    <property type="project" value="TreeGrafter"/>
</dbReference>
<dbReference type="GO" id="GO:0019915">
    <property type="term" value="P:lipid storage"/>
    <property type="evidence" value="ECO:0007669"/>
    <property type="project" value="InterPro"/>
</dbReference>
<accession>A0A0M8MTC5</accession>
<dbReference type="OrthoDB" id="5579088at2759"/>
<evidence type="ECO:0000256" key="1">
    <source>
        <dbReference type="ARBA" id="ARBA00004477"/>
    </source>
</evidence>
<evidence type="ECO:0000256" key="4">
    <source>
        <dbReference type="ARBA" id="ARBA00022824"/>
    </source>
</evidence>
<keyword evidence="5 9" id="KW-1133">Transmembrane helix</keyword>
<keyword evidence="11" id="KW-1185">Reference proteome</keyword>
<dbReference type="PANTHER" id="PTHR23129:SF0">
    <property type="entry name" value="ACYL-COENZYME A DIPHOSPHATASE FITM2"/>
    <property type="match status" value="1"/>
</dbReference>
<dbReference type="Pfam" id="PF10261">
    <property type="entry name" value="FIT"/>
    <property type="match status" value="1"/>
</dbReference>
<protein>
    <submittedName>
        <fullName evidence="10">FIT family protein scs3</fullName>
    </submittedName>
</protein>